<dbReference type="eggNOG" id="ENOG502TGAA">
    <property type="taxonomic scope" value="Eukaryota"/>
</dbReference>
<dbReference type="Pfam" id="PF10318">
    <property type="entry name" value="7TM_GPCR_Srh"/>
    <property type="match status" value="1"/>
</dbReference>
<dbReference type="InterPro" id="IPR053220">
    <property type="entry name" value="Nematode_rcpt-like_serp_H"/>
</dbReference>
<dbReference type="WBParaSite" id="Csp11.Scaffold630.g20100.t1">
    <property type="protein sequence ID" value="Csp11.Scaffold630.g20100.t1"/>
    <property type="gene ID" value="Csp11.Scaffold630.g20100"/>
</dbReference>
<organism evidence="2 3">
    <name type="scientific">Caenorhabditis tropicalis</name>
    <dbReference type="NCBI Taxonomy" id="1561998"/>
    <lineage>
        <taxon>Eukaryota</taxon>
        <taxon>Metazoa</taxon>
        <taxon>Ecdysozoa</taxon>
        <taxon>Nematoda</taxon>
        <taxon>Chromadorea</taxon>
        <taxon>Rhabditida</taxon>
        <taxon>Rhabditina</taxon>
        <taxon>Rhabditomorpha</taxon>
        <taxon>Rhabditoidea</taxon>
        <taxon>Rhabditidae</taxon>
        <taxon>Peloderinae</taxon>
        <taxon>Caenorhabditis</taxon>
    </lineage>
</organism>
<name>A0A1I7UWP9_9PELO</name>
<feature type="transmembrane region" description="Helical" evidence="1">
    <location>
        <begin position="184"/>
        <end position="208"/>
    </location>
</feature>
<dbReference type="Proteomes" id="UP000095282">
    <property type="component" value="Unplaced"/>
</dbReference>
<keyword evidence="1" id="KW-1133">Transmembrane helix</keyword>
<feature type="transmembrane region" description="Helical" evidence="1">
    <location>
        <begin position="129"/>
        <end position="146"/>
    </location>
</feature>
<evidence type="ECO:0000313" key="3">
    <source>
        <dbReference type="WBParaSite" id="Csp11.Scaffold630.g20100.t1"/>
    </source>
</evidence>
<feature type="transmembrane region" description="Helical" evidence="1">
    <location>
        <begin position="47"/>
        <end position="68"/>
    </location>
</feature>
<dbReference type="AlphaFoldDB" id="A0A1I7UWP9"/>
<keyword evidence="1" id="KW-0472">Membrane</keyword>
<feature type="transmembrane region" description="Helical" evidence="1">
    <location>
        <begin position="264"/>
        <end position="287"/>
    </location>
</feature>
<keyword evidence="1" id="KW-0812">Transmembrane</keyword>
<dbReference type="InterPro" id="IPR019422">
    <property type="entry name" value="7TM_GPCR_serpentine_rcpt_Srh"/>
</dbReference>
<feature type="transmembrane region" description="Helical" evidence="1">
    <location>
        <begin position="88"/>
        <end position="108"/>
    </location>
</feature>
<dbReference type="PANTHER" id="PTHR22941">
    <property type="entry name" value="SERPENTINE RECEPTOR"/>
    <property type="match status" value="1"/>
</dbReference>
<feature type="transmembrane region" description="Helical" evidence="1">
    <location>
        <begin position="12"/>
        <end position="35"/>
    </location>
</feature>
<evidence type="ECO:0000313" key="2">
    <source>
        <dbReference type="Proteomes" id="UP000095282"/>
    </source>
</evidence>
<accession>A0A1I7UWP9</accession>
<sequence>MDSPEFLSTSLHTMTCLEVPVHLFGAYCILFKTPISMKSVKFSMLNLHFWSVFLDLAISLLTSPYVFFPALVGKSLGLLEYFNVSIPIQLYLIVTLFPTVGVSITAILENRFYLLFARDTFWKYLRIPFLGFLYLASWCCFIPSLLNIPDQKEALEEILEKMPIILKYANVTEIFVLSTDYREFFFTLIIMIALVTVTSVTFAFLLHWNMKKRSKLVNVSIHTLHLQKIFFTAIFIQTSMPILILIFPLNYLAFSMFTEYFNQAINNICFIITAFHGLLSTIIMIIVHKPYREVFYIVFCEKVLRILKLKEGSVTYSMSSLSRPT</sequence>
<evidence type="ECO:0000256" key="1">
    <source>
        <dbReference type="SAM" id="Phobius"/>
    </source>
</evidence>
<proteinExistence type="predicted"/>
<reference evidence="3" key="1">
    <citation type="submission" date="2016-11" db="UniProtKB">
        <authorList>
            <consortium name="WormBaseParasite"/>
        </authorList>
    </citation>
    <scope>IDENTIFICATION</scope>
</reference>
<dbReference type="PANTHER" id="PTHR22941:SF300">
    <property type="entry name" value="SERPENTINE RECEPTOR, CLASS H"/>
    <property type="match status" value="1"/>
</dbReference>
<feature type="transmembrane region" description="Helical" evidence="1">
    <location>
        <begin position="229"/>
        <end position="252"/>
    </location>
</feature>
<protein>
    <submittedName>
        <fullName evidence="3">Serpentine Receptor, class H</fullName>
    </submittedName>
</protein>
<keyword evidence="2" id="KW-1185">Reference proteome</keyword>